<dbReference type="PANTHER" id="PTHR37066:SF1">
    <property type="entry name" value="LNS2_PITP DOMAIN-CONTAINING PROTEIN"/>
    <property type="match status" value="1"/>
</dbReference>
<sequence length="224" mass="25920">MGFVFNVSQYKWDHSILPALLRYFEIYGDYDVPAKFRIKSGDSEWREKLWGLNLGCRPHQIRPRRSYKTEVEKDKAALTEIKFCFDSSIVDRDWNTLVLPSLVVHLQELGSCDVPYSFVVPDCPPWPKAAAGLRLGNVVDGMRSRNNYAKQAARDADVLKELGFVWDHCWAEWNDRVFPALEKFKLVKGYNKIPQTFVVPCTKPWPAKSHGLRVGCIVNHIRHR</sequence>
<proteinExistence type="predicted"/>
<evidence type="ECO:0000313" key="1">
    <source>
        <dbReference type="EMBL" id="KAL3660744.1"/>
    </source>
</evidence>
<name>A0ABD3F5I6_9STRA</name>
<comment type="caution">
    <text evidence="1">The sequence shown here is derived from an EMBL/GenBank/DDBJ whole genome shotgun (WGS) entry which is preliminary data.</text>
</comment>
<keyword evidence="2" id="KW-1185">Reference proteome</keyword>
<protein>
    <recommendedName>
        <fullName evidence="3">Helicase-associated domain-containing protein</fullName>
    </recommendedName>
</protein>
<dbReference type="AlphaFoldDB" id="A0ABD3F5I6"/>
<evidence type="ECO:0008006" key="3">
    <source>
        <dbReference type="Google" id="ProtNLM"/>
    </source>
</evidence>
<dbReference type="PANTHER" id="PTHR37066">
    <property type="entry name" value="HELICASE-ASSOCIATED"/>
    <property type="match status" value="1"/>
</dbReference>
<gene>
    <name evidence="1" type="ORF">V7S43_014146</name>
</gene>
<dbReference type="EMBL" id="JBIMZQ010000039">
    <property type="protein sequence ID" value="KAL3660744.1"/>
    <property type="molecule type" value="Genomic_DNA"/>
</dbReference>
<reference evidence="1 2" key="1">
    <citation type="submission" date="2024-09" db="EMBL/GenBank/DDBJ databases">
        <title>Genome sequencing and assembly of Phytophthora oleae, isolate VK10A, causative agent of rot of olive drupes.</title>
        <authorList>
            <person name="Conti Taguali S."/>
            <person name="Riolo M."/>
            <person name="La Spada F."/>
            <person name="Cacciola S.O."/>
            <person name="Dionisio G."/>
        </authorList>
    </citation>
    <scope>NUCLEOTIDE SEQUENCE [LARGE SCALE GENOMIC DNA]</scope>
    <source>
        <strain evidence="1 2">VK10A</strain>
    </source>
</reference>
<dbReference type="Proteomes" id="UP001632037">
    <property type="component" value="Unassembled WGS sequence"/>
</dbReference>
<organism evidence="1 2">
    <name type="scientific">Phytophthora oleae</name>
    <dbReference type="NCBI Taxonomy" id="2107226"/>
    <lineage>
        <taxon>Eukaryota</taxon>
        <taxon>Sar</taxon>
        <taxon>Stramenopiles</taxon>
        <taxon>Oomycota</taxon>
        <taxon>Peronosporomycetes</taxon>
        <taxon>Peronosporales</taxon>
        <taxon>Peronosporaceae</taxon>
        <taxon>Phytophthora</taxon>
    </lineage>
</organism>
<evidence type="ECO:0000313" key="2">
    <source>
        <dbReference type="Proteomes" id="UP001632037"/>
    </source>
</evidence>
<accession>A0ABD3F5I6</accession>